<evidence type="ECO:0000256" key="5">
    <source>
        <dbReference type="ARBA" id="ARBA00022632"/>
    </source>
</evidence>
<sequence>MENHVSLKVVFPVLYYAIQAKEALTRTSSIKQKMKPLGPGHYKIQSSPNSHVLSLITIKKRPRKINLPCKCHFTIHHECNQGFSHRGTYYAATSDEFHTRGLGTKSTVPQTPGILPHRASLSTESPDKIQPQPPQILESSQVLDRSDDHWITQDIDWRPFFESLEEPSRQGNQKTIFSLN</sequence>
<comment type="similarity">
    <text evidence="2">Belongs to the geminiviridae transcriptional activator protein family.</text>
</comment>
<dbReference type="Pfam" id="PF01440">
    <property type="entry name" value="Gemini_AL2"/>
    <property type="match status" value="1"/>
</dbReference>
<reference evidence="12" key="1">
    <citation type="submission" date="2015-08" db="EMBL/GenBank/DDBJ databases">
        <title>Evidence that recombination plays an important role in the evolution and emergence of curtoviruses (family Geminiviridae).</title>
        <authorList>
            <person name="Chen L.-F."/>
            <person name="Melgarejo T.A."/>
            <person name="Creamer R."/>
            <person name="Gilbertson R.L."/>
        </authorList>
    </citation>
    <scope>NUCLEOTIDE SEQUENCE</scope>
    <source>
        <strain evidence="12">California B4-2</strain>
    </source>
</reference>
<dbReference type="GO" id="GO:0008270">
    <property type="term" value="F:zinc ion binding"/>
    <property type="evidence" value="ECO:0007669"/>
    <property type="project" value="UniProtKB-KW"/>
</dbReference>
<accession>A0A125R9L2</accession>
<dbReference type="GO" id="GO:0019028">
    <property type="term" value="C:viral capsid"/>
    <property type="evidence" value="ECO:0007669"/>
    <property type="project" value="InterPro"/>
</dbReference>
<dbReference type="GO" id="GO:0030430">
    <property type="term" value="C:host cell cytoplasm"/>
    <property type="evidence" value="ECO:0007669"/>
    <property type="project" value="UniProtKB-SubCell"/>
</dbReference>
<evidence type="ECO:0000256" key="6">
    <source>
        <dbReference type="ARBA" id="ARBA00022723"/>
    </source>
</evidence>
<evidence type="ECO:0000256" key="7">
    <source>
        <dbReference type="ARBA" id="ARBA00022771"/>
    </source>
</evidence>
<proteinExistence type="inferred from homology"/>
<keyword evidence="7" id="KW-0863">Zinc-finger</keyword>
<organism evidence="12">
    <name type="scientific">Beet curly top virus</name>
    <dbReference type="NCBI Taxonomy" id="10840"/>
    <lineage>
        <taxon>Viruses</taxon>
        <taxon>Monodnaviria</taxon>
        <taxon>Shotokuvirae</taxon>
        <taxon>Cressdnaviricota</taxon>
        <taxon>Repensiviricetes</taxon>
        <taxon>Geplafuvirales</taxon>
        <taxon>Geminiviridae</taxon>
        <taxon>Curtovirus</taxon>
        <taxon>Curtovirus betae</taxon>
    </lineage>
</organism>
<evidence type="ECO:0000256" key="11">
    <source>
        <dbReference type="SAM" id="MobiDB-lite"/>
    </source>
</evidence>
<evidence type="ECO:0000256" key="8">
    <source>
        <dbReference type="ARBA" id="ARBA00022833"/>
    </source>
</evidence>
<name>A0A125R9L2_9GEMI</name>
<dbReference type="GO" id="GO:0052170">
    <property type="term" value="P:symbiont-mediated suppression of host innate immune response"/>
    <property type="evidence" value="ECO:0007669"/>
    <property type="project" value="UniProtKB-KW"/>
</dbReference>
<evidence type="ECO:0000256" key="4">
    <source>
        <dbReference type="ARBA" id="ARBA00022581"/>
    </source>
</evidence>
<evidence type="ECO:0000256" key="10">
    <source>
        <dbReference type="ARBA" id="ARBA00023280"/>
    </source>
</evidence>
<protein>
    <submittedName>
        <fullName evidence="12">Pathogenicity-associated protein</fullName>
    </submittedName>
</protein>
<evidence type="ECO:0000256" key="2">
    <source>
        <dbReference type="ARBA" id="ARBA00007672"/>
    </source>
</evidence>
<dbReference type="GO" id="GO:0005198">
    <property type="term" value="F:structural molecule activity"/>
    <property type="evidence" value="ECO:0007669"/>
    <property type="project" value="InterPro"/>
</dbReference>
<keyword evidence="9" id="KW-1035">Host cytoplasm</keyword>
<evidence type="ECO:0000256" key="3">
    <source>
        <dbReference type="ARBA" id="ARBA00022463"/>
    </source>
</evidence>
<keyword evidence="8" id="KW-0862">Zinc</keyword>
<keyword evidence="10" id="KW-0899">Viral immunoevasion</keyword>
<keyword evidence="6" id="KW-0479">Metal-binding</keyword>
<evidence type="ECO:0000256" key="1">
    <source>
        <dbReference type="ARBA" id="ARBA00004192"/>
    </source>
</evidence>
<feature type="region of interest" description="Disordered" evidence="11">
    <location>
        <begin position="101"/>
        <end position="134"/>
    </location>
</feature>
<dbReference type="EMBL" id="KT583729">
    <property type="protein sequence ID" value="AMD16401.1"/>
    <property type="molecule type" value="Genomic_DNA"/>
</dbReference>
<keyword evidence="5" id="KW-1090">Inhibition of host innate immune response by virus</keyword>
<evidence type="ECO:0000313" key="12">
    <source>
        <dbReference type="EMBL" id="AMD16401.1"/>
    </source>
</evidence>
<keyword evidence="3" id="KW-0941">Suppressor of RNA silencing</keyword>
<dbReference type="InterPro" id="IPR000942">
    <property type="entry name" value="Gemini_AL2"/>
</dbReference>
<gene>
    <name evidence="12" type="primary">C2</name>
</gene>
<keyword evidence="4" id="KW-0945">Host-virus interaction</keyword>
<evidence type="ECO:0000256" key="9">
    <source>
        <dbReference type="ARBA" id="ARBA00023200"/>
    </source>
</evidence>
<comment type="subcellular location">
    <subcellularLocation>
        <location evidence="1">Host cytoplasm</location>
    </subcellularLocation>
</comment>